<name>A0A5C8PFH2_9HYPH</name>
<dbReference type="AlphaFoldDB" id="A0A5C8PFH2"/>
<dbReference type="Proteomes" id="UP000321638">
    <property type="component" value="Unassembled WGS sequence"/>
</dbReference>
<sequence length="68" mass="7749">MAWTQTDADRIRKAIAQGVLEVEHDNKRVRYRSLDEMQRTLTMIEGELGTAAGKAPVRQFRFVSTKGL</sequence>
<protein>
    <submittedName>
        <fullName evidence="1">Uncharacterized protein</fullName>
    </submittedName>
</protein>
<reference evidence="1 2" key="1">
    <citation type="submission" date="2019-06" db="EMBL/GenBank/DDBJ databases">
        <title>New taxonomy in bacterial strain CC-CFT640, isolated from vineyard.</title>
        <authorList>
            <person name="Lin S.-Y."/>
            <person name="Tsai C.-F."/>
            <person name="Young C.-C."/>
        </authorList>
    </citation>
    <scope>NUCLEOTIDE SEQUENCE [LARGE SCALE GENOMIC DNA]</scope>
    <source>
        <strain evidence="1 2">CC-CFT640</strain>
    </source>
</reference>
<dbReference type="NCBIfam" id="NF047331">
    <property type="entry name" value="phage_HTJ"/>
    <property type="match status" value="1"/>
</dbReference>
<evidence type="ECO:0000313" key="1">
    <source>
        <dbReference type="EMBL" id="TXL72549.1"/>
    </source>
</evidence>
<accession>A0A5C8PFH2</accession>
<keyword evidence="2" id="KW-1185">Reference proteome</keyword>
<dbReference type="RefSeq" id="WP_147849708.1">
    <property type="nucleotide sequence ID" value="NZ_VDUZ01000032.1"/>
</dbReference>
<gene>
    <name evidence="1" type="ORF">FHP25_24960</name>
</gene>
<dbReference type="EMBL" id="VDUZ01000032">
    <property type="protein sequence ID" value="TXL72549.1"/>
    <property type="molecule type" value="Genomic_DNA"/>
</dbReference>
<comment type="caution">
    <text evidence="1">The sequence shown here is derived from an EMBL/GenBank/DDBJ whole genome shotgun (WGS) entry which is preliminary data.</text>
</comment>
<proteinExistence type="predicted"/>
<dbReference type="OrthoDB" id="7581025at2"/>
<evidence type="ECO:0000313" key="2">
    <source>
        <dbReference type="Proteomes" id="UP000321638"/>
    </source>
</evidence>
<organism evidence="1 2">
    <name type="scientific">Vineibacter terrae</name>
    <dbReference type="NCBI Taxonomy" id="2586908"/>
    <lineage>
        <taxon>Bacteria</taxon>
        <taxon>Pseudomonadati</taxon>
        <taxon>Pseudomonadota</taxon>
        <taxon>Alphaproteobacteria</taxon>
        <taxon>Hyphomicrobiales</taxon>
        <taxon>Vineibacter</taxon>
    </lineage>
</organism>